<evidence type="ECO:0000313" key="7">
    <source>
        <dbReference type="Proteomes" id="UP000477386"/>
    </source>
</evidence>
<evidence type="ECO:0000256" key="4">
    <source>
        <dbReference type="ARBA" id="ARBA00023026"/>
    </source>
</evidence>
<sequence>MFSPKSLTNRRQFLERTALGAGSVLFLPGLLASCTDHRIPDPGVPAVVPPVVGSDAIDWNDDAKAVVVAGLGLIPGAGSILSGLIAIFWPGTDVWSQVKDRVEAFVNQKIADLVYQQAQDDLKGLHNLLTRYLNELKHYNDSVTAYQKDSTKPVPDPTDLRTQWLRTIDLFTVAIPHFQSTGYEVVLLGLFAQLANMYLALLREGVVNGKSWGRSDGDHQQDITDLKKCISDFLNYTLTTYTNHLSTLAQTIPKDQPNEPFATLNRFNREITLTALDYMNIWPYYDVTKFPKGGKVSLLRELYSDPLGDNTNSGPINLVFPSPTQSPIQLTIWGTPGLQNYPQASRINAIQLTYPAGSGPGGVTTTPRMGFQGNMDGFGHEVTSNAPNGGRLDIAPNNPIVSATTSYYEAKQLYGGGQYYIQSMQFVFRDRSFSPVIGGVTNNENDPHRKWQTVFLTDHFISRIHVNGAGDKQYGADCVVYGLKYLTGGPSVSARALGILYVTSPQELSGADLAQASSAYSLSDALITDNLKAARQAYWVAIEARAAALK</sequence>
<proteinExistence type="inferred from homology"/>
<comment type="caution">
    <text evidence="6">The sequence shown here is derived from an EMBL/GenBank/DDBJ whole genome shotgun (WGS) entry which is preliminary data.</text>
</comment>
<keyword evidence="2" id="KW-0800">Toxin</keyword>
<dbReference type="GO" id="GO:0090729">
    <property type="term" value="F:toxin activity"/>
    <property type="evidence" value="ECO:0007669"/>
    <property type="project" value="UniProtKB-KW"/>
</dbReference>
<evidence type="ECO:0000313" key="6">
    <source>
        <dbReference type="EMBL" id="NEU70273.1"/>
    </source>
</evidence>
<protein>
    <recommendedName>
        <fullName evidence="5">Pesticidal crystal protein domain-containing protein</fullName>
    </recommendedName>
</protein>
<dbReference type="InterPro" id="IPR005639">
    <property type="entry name" value="Pest_crys_dom_I"/>
</dbReference>
<evidence type="ECO:0000259" key="5">
    <source>
        <dbReference type="Pfam" id="PF03945"/>
    </source>
</evidence>
<dbReference type="InterPro" id="IPR006311">
    <property type="entry name" value="TAT_signal"/>
</dbReference>
<evidence type="ECO:0000256" key="3">
    <source>
        <dbReference type="ARBA" id="ARBA00022969"/>
    </source>
</evidence>
<dbReference type="Pfam" id="PF03945">
    <property type="entry name" value="Endotoxin_N"/>
    <property type="match status" value="1"/>
</dbReference>
<organism evidence="6 7">
    <name type="scientific">Spirosoma agri</name>
    <dbReference type="NCBI Taxonomy" id="1987381"/>
    <lineage>
        <taxon>Bacteria</taxon>
        <taxon>Pseudomonadati</taxon>
        <taxon>Bacteroidota</taxon>
        <taxon>Cytophagia</taxon>
        <taxon>Cytophagales</taxon>
        <taxon>Cytophagaceae</taxon>
        <taxon>Spirosoma</taxon>
    </lineage>
</organism>
<evidence type="ECO:0000256" key="2">
    <source>
        <dbReference type="ARBA" id="ARBA00022656"/>
    </source>
</evidence>
<dbReference type="AlphaFoldDB" id="A0A6M0IT12"/>
<dbReference type="EMBL" id="JAAGNZ010000003">
    <property type="protein sequence ID" value="NEU70273.1"/>
    <property type="molecule type" value="Genomic_DNA"/>
</dbReference>
<dbReference type="PANTHER" id="PTHR37003:SF2">
    <property type="entry name" value="PESTICIDAL CRYSTAL PROTEIN N-TERMINAL DOMAIN-CONTAINING PROTEIN"/>
    <property type="match status" value="1"/>
</dbReference>
<comment type="similarity">
    <text evidence="1">Belongs to the delta endotoxin family.</text>
</comment>
<dbReference type="GO" id="GO:0030435">
    <property type="term" value="P:sporulation resulting in formation of a cellular spore"/>
    <property type="evidence" value="ECO:0007669"/>
    <property type="project" value="UniProtKB-KW"/>
</dbReference>
<keyword evidence="3" id="KW-0749">Sporulation</keyword>
<dbReference type="PANTHER" id="PTHR37003">
    <property type="entry name" value="ENDOTOXIN_N DOMAIN-CONTAINING PROTEIN-RELATED"/>
    <property type="match status" value="1"/>
</dbReference>
<dbReference type="Proteomes" id="UP000477386">
    <property type="component" value="Unassembled WGS sequence"/>
</dbReference>
<dbReference type="PROSITE" id="PS51318">
    <property type="entry name" value="TAT"/>
    <property type="match status" value="1"/>
</dbReference>
<gene>
    <name evidence="6" type="ORF">GK091_25575</name>
</gene>
<dbReference type="RefSeq" id="WP_164043572.1">
    <property type="nucleotide sequence ID" value="NZ_JAAGNZ010000003.1"/>
</dbReference>
<dbReference type="Gene3D" id="1.20.190.10">
    <property type="entry name" value="Pesticidal crystal protein, N-terminal domain"/>
    <property type="match status" value="1"/>
</dbReference>
<name>A0A6M0IT12_9BACT</name>
<dbReference type="PROSITE" id="PS51257">
    <property type="entry name" value="PROKAR_LIPOPROTEIN"/>
    <property type="match status" value="1"/>
</dbReference>
<evidence type="ECO:0000256" key="1">
    <source>
        <dbReference type="ARBA" id="ARBA00007819"/>
    </source>
</evidence>
<dbReference type="SUPFAM" id="SSF56849">
    <property type="entry name" value="delta-Endotoxin (insectocide), N-terminal domain"/>
    <property type="match status" value="1"/>
</dbReference>
<dbReference type="InterPro" id="IPR036716">
    <property type="entry name" value="Pest_crys_N_sf"/>
</dbReference>
<accession>A0A6M0IT12</accession>
<dbReference type="InterPro" id="IPR038979">
    <property type="entry name" value="Pest_crys"/>
</dbReference>
<feature type="domain" description="Pesticidal crystal protein" evidence="5">
    <location>
        <begin position="66"/>
        <end position="286"/>
    </location>
</feature>
<dbReference type="GO" id="GO:0001907">
    <property type="term" value="P:symbiont-mediated killing of host cell"/>
    <property type="evidence" value="ECO:0007669"/>
    <property type="project" value="InterPro"/>
</dbReference>
<keyword evidence="7" id="KW-1185">Reference proteome</keyword>
<reference evidence="6 7" key="1">
    <citation type="submission" date="2020-02" db="EMBL/GenBank/DDBJ databases">
        <title>Draft genome sequence of two Spirosoma agri KCTC 52727 and Spirosoma terrae KCTC 52035.</title>
        <authorList>
            <person name="Rojas J."/>
            <person name="Ambika Manirajan B."/>
            <person name="Ratering S."/>
            <person name="Suarez C."/>
            <person name="Schnell S."/>
        </authorList>
    </citation>
    <scope>NUCLEOTIDE SEQUENCE [LARGE SCALE GENOMIC DNA]</scope>
    <source>
        <strain evidence="6 7">KCTC 52727</strain>
    </source>
</reference>
<keyword evidence="4" id="KW-0843">Virulence</keyword>